<dbReference type="InterPro" id="IPR043504">
    <property type="entry name" value="Peptidase_S1_PA_chymotrypsin"/>
</dbReference>
<dbReference type="SUPFAM" id="SSF50494">
    <property type="entry name" value="Trypsin-like serine proteases"/>
    <property type="match status" value="1"/>
</dbReference>
<dbReference type="AlphaFoldDB" id="A0A0N5BJW8"/>
<dbReference type="InterPro" id="IPR009003">
    <property type="entry name" value="Peptidase_S1_PA"/>
</dbReference>
<evidence type="ECO:0000259" key="1">
    <source>
        <dbReference type="PROSITE" id="PS50240"/>
    </source>
</evidence>
<dbReference type="InterPro" id="IPR018114">
    <property type="entry name" value="TRYPSIN_HIS"/>
</dbReference>
<dbReference type="Proteomes" id="UP000046392">
    <property type="component" value="Unplaced"/>
</dbReference>
<name>A0A0N5BJW8_STREA</name>
<dbReference type="InterPro" id="IPR001254">
    <property type="entry name" value="Trypsin_dom"/>
</dbReference>
<dbReference type="SMART" id="SM00020">
    <property type="entry name" value="Tryp_SPc"/>
    <property type="match status" value="1"/>
</dbReference>
<dbReference type="STRING" id="174720.A0A0N5BJW8"/>
<organism evidence="2 3">
    <name type="scientific">Strongyloides papillosus</name>
    <name type="common">Intestinal threadworm</name>
    <dbReference type="NCBI Taxonomy" id="174720"/>
    <lineage>
        <taxon>Eukaryota</taxon>
        <taxon>Metazoa</taxon>
        <taxon>Ecdysozoa</taxon>
        <taxon>Nematoda</taxon>
        <taxon>Chromadorea</taxon>
        <taxon>Rhabditida</taxon>
        <taxon>Tylenchina</taxon>
        <taxon>Panagrolaimomorpha</taxon>
        <taxon>Strongyloidoidea</taxon>
        <taxon>Strongyloididae</taxon>
        <taxon>Strongyloides</taxon>
    </lineage>
</organism>
<sequence>MRLVIEKFLCEGSCSGVLISHRHVITAAHCILNNENSPYKYYDKNIVYDSEIVIGNFCNANTYVDGECINKEKVQKRGINRLLYNFKNGHRRYRNDIAVIELDVPVTGVTHVCLPFLHDDYKFDKSKTLIAFGFGTTKKGPSVTNAKFHNRLKRFIYTMPDSIANCSKLSAPVNSTESLCLGVNIHLGMCPGDSGGGLIQKTSDNRYILIGENSRSSSCIHKESTDMGIEKSNTFVLVEEYKDEILNFMHETKTYYFEK</sequence>
<dbReference type="GO" id="GO:0006508">
    <property type="term" value="P:proteolysis"/>
    <property type="evidence" value="ECO:0007669"/>
    <property type="project" value="InterPro"/>
</dbReference>
<dbReference type="PRINTS" id="PR00722">
    <property type="entry name" value="CHYMOTRYPSIN"/>
</dbReference>
<dbReference type="PANTHER" id="PTHR24260">
    <property type="match status" value="1"/>
</dbReference>
<dbReference type="InterPro" id="IPR051333">
    <property type="entry name" value="CLIP_Serine_Protease"/>
</dbReference>
<evidence type="ECO:0000313" key="2">
    <source>
        <dbReference type="Proteomes" id="UP000046392"/>
    </source>
</evidence>
<feature type="domain" description="Peptidase S1" evidence="1">
    <location>
        <begin position="1"/>
        <end position="250"/>
    </location>
</feature>
<accession>A0A0N5BJW8</accession>
<dbReference type="PROSITE" id="PS00134">
    <property type="entry name" value="TRYPSIN_HIS"/>
    <property type="match status" value="1"/>
</dbReference>
<keyword evidence="2" id="KW-1185">Reference proteome</keyword>
<protein>
    <submittedName>
        <fullName evidence="3">Peptidase S1 domain-containing protein</fullName>
    </submittedName>
</protein>
<dbReference type="PANTHER" id="PTHR24260:SF136">
    <property type="entry name" value="GH08193P-RELATED"/>
    <property type="match status" value="1"/>
</dbReference>
<evidence type="ECO:0000313" key="3">
    <source>
        <dbReference type="WBParaSite" id="SPAL_0000623500.1"/>
    </source>
</evidence>
<reference evidence="3" key="1">
    <citation type="submission" date="2017-02" db="UniProtKB">
        <authorList>
            <consortium name="WormBaseParasite"/>
        </authorList>
    </citation>
    <scope>IDENTIFICATION</scope>
</reference>
<dbReference type="PROSITE" id="PS50240">
    <property type="entry name" value="TRYPSIN_DOM"/>
    <property type="match status" value="1"/>
</dbReference>
<dbReference type="InterPro" id="IPR001314">
    <property type="entry name" value="Peptidase_S1A"/>
</dbReference>
<dbReference type="GO" id="GO:0004252">
    <property type="term" value="F:serine-type endopeptidase activity"/>
    <property type="evidence" value="ECO:0007669"/>
    <property type="project" value="InterPro"/>
</dbReference>
<proteinExistence type="predicted"/>
<dbReference type="Gene3D" id="2.40.10.10">
    <property type="entry name" value="Trypsin-like serine proteases"/>
    <property type="match status" value="1"/>
</dbReference>
<dbReference type="Pfam" id="PF00089">
    <property type="entry name" value="Trypsin"/>
    <property type="match status" value="1"/>
</dbReference>
<dbReference type="WBParaSite" id="SPAL_0000623500.1">
    <property type="protein sequence ID" value="SPAL_0000623500.1"/>
    <property type="gene ID" value="SPAL_0000623500"/>
</dbReference>